<dbReference type="PANTHER" id="PTHR36302">
    <property type="entry name" value="BLR7088 PROTEIN"/>
    <property type="match status" value="1"/>
</dbReference>
<evidence type="ECO:0008006" key="4">
    <source>
        <dbReference type="Google" id="ProtNLM"/>
    </source>
</evidence>
<evidence type="ECO:0000313" key="2">
    <source>
        <dbReference type="EMBL" id="GIL37874.1"/>
    </source>
</evidence>
<organism evidence="2 3">
    <name type="scientific">Roseiterribacter gracilis</name>
    <dbReference type="NCBI Taxonomy" id="2812848"/>
    <lineage>
        <taxon>Bacteria</taxon>
        <taxon>Pseudomonadati</taxon>
        <taxon>Pseudomonadota</taxon>
        <taxon>Alphaproteobacteria</taxon>
        <taxon>Rhodospirillales</taxon>
        <taxon>Roseiterribacteraceae</taxon>
        <taxon>Roseiterribacter</taxon>
    </lineage>
</organism>
<sequence length="152" mass="15568">MRSLIFAAAFALTAATAHAADTKPVAENGWSRATAVGQSVGAGFVTLRNPGDTSDKLVSASSDAAAKVELHTHINDNGVMKMRAVPEIEVPAKGSVTLAPSGFHLMLMGLKAPLTEGQHVPVTLVFEKAGAVTTHLMVAGPGAKEAPANHAH</sequence>
<feature type="chain" id="PRO_5035818499" description="Copper chaperone PCu(A)C" evidence="1">
    <location>
        <begin position="20"/>
        <end position="152"/>
    </location>
</feature>
<proteinExistence type="predicted"/>
<dbReference type="Proteomes" id="UP000681075">
    <property type="component" value="Unassembled WGS sequence"/>
</dbReference>
<accession>A0A8S8X6V8</accession>
<dbReference type="Gene3D" id="2.60.40.1890">
    <property type="entry name" value="PCu(A)C copper chaperone"/>
    <property type="match status" value="1"/>
</dbReference>
<dbReference type="SUPFAM" id="SSF110087">
    <property type="entry name" value="DR1885-like metal-binding protein"/>
    <property type="match status" value="1"/>
</dbReference>
<evidence type="ECO:0000313" key="3">
    <source>
        <dbReference type="Proteomes" id="UP000681075"/>
    </source>
</evidence>
<name>A0A8S8X6V8_9PROT</name>
<keyword evidence="3" id="KW-1185">Reference proteome</keyword>
<dbReference type="AlphaFoldDB" id="A0A8S8X6V8"/>
<feature type="signal peptide" evidence="1">
    <location>
        <begin position="1"/>
        <end position="19"/>
    </location>
</feature>
<dbReference type="PANTHER" id="PTHR36302:SF1">
    <property type="entry name" value="COPPER CHAPERONE PCU(A)C"/>
    <property type="match status" value="1"/>
</dbReference>
<keyword evidence="1" id="KW-0732">Signal</keyword>
<dbReference type="InterPro" id="IPR036182">
    <property type="entry name" value="PCuAC_sf"/>
</dbReference>
<protein>
    <recommendedName>
        <fullName evidence="4">Copper chaperone PCu(A)C</fullName>
    </recommendedName>
</protein>
<dbReference type="Pfam" id="PF04314">
    <property type="entry name" value="PCuAC"/>
    <property type="match status" value="1"/>
</dbReference>
<dbReference type="InterPro" id="IPR058248">
    <property type="entry name" value="Lxx211020-like"/>
</dbReference>
<dbReference type="RefSeq" id="WP_420240775.1">
    <property type="nucleotide sequence ID" value="NZ_BOPV01000001.1"/>
</dbReference>
<gene>
    <name evidence="2" type="ORF">TMPK1_01110</name>
</gene>
<dbReference type="InterPro" id="IPR007410">
    <property type="entry name" value="LpqE-like"/>
</dbReference>
<reference evidence="2" key="1">
    <citation type="submission" date="2021-02" db="EMBL/GenBank/DDBJ databases">
        <title>Genome sequence of Rhodospirillales sp. strain TMPK1 isolated from soil.</title>
        <authorList>
            <person name="Nakai R."/>
            <person name="Kusada H."/>
            <person name="Tamaki H."/>
        </authorList>
    </citation>
    <scope>NUCLEOTIDE SEQUENCE</scope>
    <source>
        <strain evidence="2">TMPK1</strain>
    </source>
</reference>
<dbReference type="EMBL" id="BOPV01000001">
    <property type="protein sequence ID" value="GIL37874.1"/>
    <property type="molecule type" value="Genomic_DNA"/>
</dbReference>
<evidence type="ECO:0000256" key="1">
    <source>
        <dbReference type="SAM" id="SignalP"/>
    </source>
</evidence>
<comment type="caution">
    <text evidence="2">The sequence shown here is derived from an EMBL/GenBank/DDBJ whole genome shotgun (WGS) entry which is preliminary data.</text>
</comment>